<gene>
    <name evidence="1" type="ORF">HNO88_001947</name>
</gene>
<dbReference type="SUPFAM" id="SSF46785">
    <property type="entry name" value="Winged helix' DNA-binding domain"/>
    <property type="match status" value="1"/>
</dbReference>
<dbReference type="InterPro" id="IPR036388">
    <property type="entry name" value="WH-like_DNA-bd_sf"/>
</dbReference>
<dbReference type="RefSeq" id="WP_184244457.1">
    <property type="nucleotide sequence ID" value="NZ_JACHLR010000007.1"/>
</dbReference>
<name>A0A7W7NVT1_9SPHN</name>
<reference evidence="1 2" key="1">
    <citation type="submission" date="2020-08" db="EMBL/GenBank/DDBJ databases">
        <title>Functional genomics of gut bacteria from endangered species of beetles.</title>
        <authorList>
            <person name="Carlos-Shanley C."/>
        </authorList>
    </citation>
    <scope>NUCLEOTIDE SEQUENCE [LARGE SCALE GENOMIC DNA]</scope>
    <source>
        <strain evidence="1 2">S00245</strain>
    </source>
</reference>
<proteinExistence type="predicted"/>
<dbReference type="EMBL" id="JACHLR010000007">
    <property type="protein sequence ID" value="MBB4858621.1"/>
    <property type="molecule type" value="Genomic_DNA"/>
</dbReference>
<dbReference type="InterPro" id="IPR036390">
    <property type="entry name" value="WH_DNA-bd_sf"/>
</dbReference>
<dbReference type="Gene3D" id="1.10.10.10">
    <property type="entry name" value="Winged helix-like DNA-binding domain superfamily/Winged helix DNA-binding domain"/>
    <property type="match status" value="1"/>
</dbReference>
<evidence type="ECO:0000313" key="1">
    <source>
        <dbReference type="EMBL" id="MBB4858621.1"/>
    </source>
</evidence>
<sequence length="228" mass="24712">MLNQADGALIGSEDTILKLLNVSRSTARQVARILEREGLLLVKRGLKGGYFGARPTAQTIENTVSAYLRSIDVNVADLMVVASVLWIEAMRKAAGLGTKEAREVADKIRSSVLALKPGASFQSIRDVEKESRVLVFALTGCTYIELIFDINMAFAHRAVSINADGALKDALPRFGRAWRDAKLMEATAIAEGDSELGALAGRHTRRIWQEGVWERSGGTPARSGTEDA</sequence>
<dbReference type="AlphaFoldDB" id="A0A7W7NVT1"/>
<evidence type="ECO:0000313" key="2">
    <source>
        <dbReference type="Proteomes" id="UP000555448"/>
    </source>
</evidence>
<organism evidence="1 2">
    <name type="scientific">Novosphingobium chloroacetimidivorans</name>
    <dbReference type="NCBI Taxonomy" id="1428314"/>
    <lineage>
        <taxon>Bacteria</taxon>
        <taxon>Pseudomonadati</taxon>
        <taxon>Pseudomonadota</taxon>
        <taxon>Alphaproteobacteria</taxon>
        <taxon>Sphingomonadales</taxon>
        <taxon>Sphingomonadaceae</taxon>
        <taxon>Novosphingobium</taxon>
    </lineage>
</organism>
<comment type="caution">
    <text evidence="1">The sequence shown here is derived from an EMBL/GenBank/DDBJ whole genome shotgun (WGS) entry which is preliminary data.</text>
</comment>
<protein>
    <submittedName>
        <fullName evidence="1">DNA-binding GntR family transcriptional regulator</fullName>
    </submittedName>
</protein>
<dbReference type="GO" id="GO:0003677">
    <property type="term" value="F:DNA binding"/>
    <property type="evidence" value="ECO:0007669"/>
    <property type="project" value="UniProtKB-KW"/>
</dbReference>
<keyword evidence="1" id="KW-0238">DNA-binding</keyword>
<keyword evidence="2" id="KW-1185">Reference proteome</keyword>
<accession>A0A7W7NVT1</accession>
<dbReference type="Proteomes" id="UP000555448">
    <property type="component" value="Unassembled WGS sequence"/>
</dbReference>